<sequence>MEAELTFCPAADDELFRSFLNEDVLEGQEPQNLGSDQKEHCADNTVKYLSAACLTSPKSPRSEICGFTPSSPSSASSVASPTPNWRLDFDEAQLANLLSPPPPLLQEFTPCLKSPDSLVDIPIPAVTGSDNSVSWKFVNCSVSGEQKVEKEEHESQPLVYIKTDEVEAKPIAVGPLILPKLPVPKPGNNHQNGPATTAFHQPSPPATAFPDLNHHLTPADKRTQRLIKNRAAALESRKRKREQQQMLETYAEKLSNENAELKAKIADLGMRNKALTEENMNLRGKLSNLCARCSDFEGGVLSRRILESIGPFEDGGRKAIGAVFMAFFFSFALILIPGFLSPSAHFGGHITGKVFSDVASVPSSSKGIHLIDAAPSVLYLPPSAPAAIVRSESGLVPLSHIPVAPRVETSVSLPLNHRFADLLGMLSAELGLSKLSRSELAKLHALFREEVAATKVSRRKHTLGRAVGKRLLMESSAYLDDESSTQQFLHVPADHGVEYGADGKDGHAVPFINVSDLMHLLPYRKPVESPVTERHTSSGEEESAPRFSLITTLSSEVGEEGGEAAPALKGGFLQLDLEVIDARFVKWNGSEI</sequence>
<dbReference type="SMART" id="SM00338">
    <property type="entry name" value="BRLZ"/>
    <property type="match status" value="1"/>
</dbReference>
<dbReference type="PANTHER" id="PTHR46164">
    <property type="entry name" value="ATF6, ISOFORM C"/>
    <property type="match status" value="1"/>
</dbReference>
<keyword evidence="2" id="KW-0805">Transcription regulation</keyword>
<evidence type="ECO:0000256" key="3">
    <source>
        <dbReference type="ARBA" id="ARBA00023125"/>
    </source>
</evidence>
<dbReference type="EMBL" id="KQ257450">
    <property type="protein sequence ID" value="KND04525.1"/>
    <property type="molecule type" value="Genomic_DNA"/>
</dbReference>
<dbReference type="VEuPathDB" id="FungiDB:SPPG_00253"/>
<evidence type="ECO:0000256" key="4">
    <source>
        <dbReference type="ARBA" id="ARBA00023163"/>
    </source>
</evidence>
<keyword evidence="7" id="KW-0472">Membrane</keyword>
<evidence type="ECO:0000313" key="10">
    <source>
        <dbReference type="Proteomes" id="UP000053201"/>
    </source>
</evidence>
<dbReference type="GO" id="GO:0000978">
    <property type="term" value="F:RNA polymerase II cis-regulatory region sequence-specific DNA binding"/>
    <property type="evidence" value="ECO:0007669"/>
    <property type="project" value="TreeGrafter"/>
</dbReference>
<dbReference type="PANTHER" id="PTHR46164:SF3">
    <property type="entry name" value="ATF6, ISOFORM C"/>
    <property type="match status" value="1"/>
</dbReference>
<proteinExistence type="predicted"/>
<dbReference type="InterPro" id="IPR046347">
    <property type="entry name" value="bZIP_sf"/>
</dbReference>
<keyword evidence="7" id="KW-0812">Transmembrane</keyword>
<keyword evidence="7" id="KW-1133">Transmembrane helix</keyword>
<evidence type="ECO:0000256" key="2">
    <source>
        <dbReference type="ARBA" id="ARBA00023015"/>
    </source>
</evidence>
<dbReference type="OrthoDB" id="674948at2759"/>
<dbReference type="PROSITE" id="PS50217">
    <property type="entry name" value="BZIP"/>
    <property type="match status" value="1"/>
</dbReference>
<dbReference type="Gene3D" id="1.20.5.170">
    <property type="match status" value="1"/>
</dbReference>
<evidence type="ECO:0000256" key="7">
    <source>
        <dbReference type="SAM" id="Phobius"/>
    </source>
</evidence>
<dbReference type="CDD" id="cd14687">
    <property type="entry name" value="bZIP_ATF2"/>
    <property type="match status" value="1"/>
</dbReference>
<protein>
    <recommendedName>
        <fullName evidence="8">BZIP domain-containing protein</fullName>
    </recommendedName>
</protein>
<keyword evidence="5" id="KW-0539">Nucleus</keyword>
<dbReference type="InParanoid" id="A0A0L0HUE8"/>
<keyword evidence="10" id="KW-1185">Reference proteome</keyword>
<comment type="subcellular location">
    <subcellularLocation>
        <location evidence="1">Membrane</location>
        <topology evidence="1">Single-pass membrane protein</topology>
    </subcellularLocation>
</comment>
<dbReference type="GeneID" id="27683994"/>
<keyword evidence="4" id="KW-0804">Transcription</keyword>
<dbReference type="AlphaFoldDB" id="A0A0L0HUE8"/>
<organism evidence="9 10">
    <name type="scientific">Spizellomyces punctatus (strain DAOM BR117)</name>
    <dbReference type="NCBI Taxonomy" id="645134"/>
    <lineage>
        <taxon>Eukaryota</taxon>
        <taxon>Fungi</taxon>
        <taxon>Fungi incertae sedis</taxon>
        <taxon>Chytridiomycota</taxon>
        <taxon>Chytridiomycota incertae sedis</taxon>
        <taxon>Chytridiomycetes</taxon>
        <taxon>Spizellomycetales</taxon>
        <taxon>Spizellomycetaceae</taxon>
        <taxon>Spizellomyces</taxon>
    </lineage>
</organism>
<dbReference type="STRING" id="645134.A0A0L0HUE8"/>
<evidence type="ECO:0000256" key="1">
    <source>
        <dbReference type="ARBA" id="ARBA00004167"/>
    </source>
</evidence>
<dbReference type="RefSeq" id="XP_016612564.1">
    <property type="nucleotide sequence ID" value="XM_016748583.1"/>
</dbReference>
<dbReference type="InterPro" id="IPR004827">
    <property type="entry name" value="bZIP"/>
</dbReference>
<evidence type="ECO:0000256" key="6">
    <source>
        <dbReference type="SAM" id="Coils"/>
    </source>
</evidence>
<feature type="coiled-coil region" evidence="6">
    <location>
        <begin position="240"/>
        <end position="292"/>
    </location>
</feature>
<dbReference type="GO" id="GO:0005634">
    <property type="term" value="C:nucleus"/>
    <property type="evidence" value="ECO:0007669"/>
    <property type="project" value="TreeGrafter"/>
</dbReference>
<keyword evidence="6" id="KW-0175">Coiled coil</keyword>
<name>A0A0L0HUE8_SPIPD</name>
<gene>
    <name evidence="9" type="ORF">SPPG_00253</name>
</gene>
<accession>A0A0L0HUE8</accession>
<evidence type="ECO:0000313" key="9">
    <source>
        <dbReference type="EMBL" id="KND04525.1"/>
    </source>
</evidence>
<feature type="transmembrane region" description="Helical" evidence="7">
    <location>
        <begin position="319"/>
        <end position="340"/>
    </location>
</feature>
<dbReference type="Pfam" id="PF00170">
    <property type="entry name" value="bZIP_1"/>
    <property type="match status" value="1"/>
</dbReference>
<evidence type="ECO:0000259" key="8">
    <source>
        <dbReference type="PROSITE" id="PS50217"/>
    </source>
</evidence>
<dbReference type="GO" id="GO:0016020">
    <property type="term" value="C:membrane"/>
    <property type="evidence" value="ECO:0007669"/>
    <property type="project" value="UniProtKB-SubCell"/>
</dbReference>
<dbReference type="SUPFAM" id="SSF57959">
    <property type="entry name" value="Leucine zipper domain"/>
    <property type="match status" value="1"/>
</dbReference>
<dbReference type="GO" id="GO:0030968">
    <property type="term" value="P:endoplasmic reticulum unfolded protein response"/>
    <property type="evidence" value="ECO:0007669"/>
    <property type="project" value="TreeGrafter"/>
</dbReference>
<dbReference type="InterPro" id="IPR051882">
    <property type="entry name" value="ATF_bZIP_TF"/>
</dbReference>
<evidence type="ECO:0000256" key="5">
    <source>
        <dbReference type="ARBA" id="ARBA00023242"/>
    </source>
</evidence>
<reference evidence="9 10" key="1">
    <citation type="submission" date="2009-08" db="EMBL/GenBank/DDBJ databases">
        <title>The Genome Sequence of Spizellomyces punctatus strain DAOM BR117.</title>
        <authorList>
            <consortium name="The Broad Institute Genome Sequencing Platform"/>
            <person name="Russ C."/>
            <person name="Cuomo C."/>
            <person name="Shea T."/>
            <person name="Young S.K."/>
            <person name="Zeng Q."/>
            <person name="Koehrsen M."/>
            <person name="Haas B."/>
            <person name="Borodovsky M."/>
            <person name="Guigo R."/>
            <person name="Alvarado L."/>
            <person name="Berlin A."/>
            <person name="Bochicchio J."/>
            <person name="Borenstein D."/>
            <person name="Chapman S."/>
            <person name="Chen Z."/>
            <person name="Engels R."/>
            <person name="Freedman E."/>
            <person name="Gellesch M."/>
            <person name="Goldberg J."/>
            <person name="Griggs A."/>
            <person name="Gujja S."/>
            <person name="Heiman D."/>
            <person name="Hepburn T."/>
            <person name="Howarth C."/>
            <person name="Jen D."/>
            <person name="Larson L."/>
            <person name="Lewis B."/>
            <person name="Mehta T."/>
            <person name="Park D."/>
            <person name="Pearson M."/>
            <person name="Roberts A."/>
            <person name="Saif S."/>
            <person name="Shenoy N."/>
            <person name="Sisk P."/>
            <person name="Stolte C."/>
            <person name="Sykes S."/>
            <person name="Thomson T."/>
            <person name="Walk T."/>
            <person name="White J."/>
            <person name="Yandava C."/>
            <person name="Burger G."/>
            <person name="Gray M.W."/>
            <person name="Holland P.W.H."/>
            <person name="King N."/>
            <person name="Lang F.B.F."/>
            <person name="Roger A.J."/>
            <person name="Ruiz-Trillo I."/>
            <person name="Lander E."/>
            <person name="Nusbaum C."/>
        </authorList>
    </citation>
    <scope>NUCLEOTIDE SEQUENCE [LARGE SCALE GENOMIC DNA]</scope>
    <source>
        <strain evidence="9 10">DAOM BR117</strain>
    </source>
</reference>
<dbReference type="Proteomes" id="UP000053201">
    <property type="component" value="Unassembled WGS sequence"/>
</dbReference>
<dbReference type="GO" id="GO:0000981">
    <property type="term" value="F:DNA-binding transcription factor activity, RNA polymerase II-specific"/>
    <property type="evidence" value="ECO:0007669"/>
    <property type="project" value="TreeGrafter"/>
</dbReference>
<keyword evidence="3" id="KW-0238">DNA-binding</keyword>
<feature type="domain" description="BZIP" evidence="8">
    <location>
        <begin position="219"/>
        <end position="282"/>
    </location>
</feature>